<comment type="caution">
    <text evidence="4">The sequence shown here is derived from an EMBL/GenBank/DDBJ whole genome shotgun (WGS) entry which is preliminary data.</text>
</comment>
<dbReference type="AlphaFoldDB" id="A0A6L2KFV0"/>
<dbReference type="InterPro" id="IPR057670">
    <property type="entry name" value="SH3_retrovirus"/>
</dbReference>
<feature type="domain" description="Retroviral polymerase SH3-like" evidence="3">
    <location>
        <begin position="257"/>
        <end position="308"/>
    </location>
</feature>
<protein>
    <submittedName>
        <fullName evidence="4">Integrase, catalytic region, zinc finger, CCHC-type, peptidase aspartic, catalytic</fullName>
    </submittedName>
</protein>
<feature type="compositionally biased region" description="Polar residues" evidence="1">
    <location>
        <begin position="310"/>
        <end position="324"/>
    </location>
</feature>
<gene>
    <name evidence="4" type="ORF">Tci_020309</name>
</gene>
<name>A0A6L2KFV0_TANCI</name>
<organism evidence="4">
    <name type="scientific">Tanacetum cinerariifolium</name>
    <name type="common">Dalmatian daisy</name>
    <name type="synonym">Chrysanthemum cinerariifolium</name>
    <dbReference type="NCBI Taxonomy" id="118510"/>
    <lineage>
        <taxon>Eukaryota</taxon>
        <taxon>Viridiplantae</taxon>
        <taxon>Streptophyta</taxon>
        <taxon>Embryophyta</taxon>
        <taxon>Tracheophyta</taxon>
        <taxon>Spermatophyta</taxon>
        <taxon>Magnoliopsida</taxon>
        <taxon>eudicotyledons</taxon>
        <taxon>Gunneridae</taxon>
        <taxon>Pentapetalae</taxon>
        <taxon>asterids</taxon>
        <taxon>campanulids</taxon>
        <taxon>Asterales</taxon>
        <taxon>Asteraceae</taxon>
        <taxon>Asteroideae</taxon>
        <taxon>Anthemideae</taxon>
        <taxon>Anthemidinae</taxon>
        <taxon>Tanacetum</taxon>
    </lineage>
</organism>
<evidence type="ECO:0000313" key="4">
    <source>
        <dbReference type="EMBL" id="GEU48331.1"/>
    </source>
</evidence>
<proteinExistence type="predicted"/>
<sequence length="360" mass="39953">MGHLARNYIVRPRRRDAAYLQTQMLIAQKEEVGIQLQAKEFDLIAAVGDLDEIEKVNANNILMANLRQASTSGTQTNKALVYDSYGSAEVVESNDLSNPVTSNSIPTTKESKVVKNDKVIALGMFRINPFKNSRVENVVPSKPVKASVRTNPITVSQANVITKQDVNSNSNSSCRLNLFMVHSLEHMTENLKLLINFVWKFPEVVRFGNDHIAAILGYGDLQWGNILITRVYFVKGFRHNLFSIGQFCDLDLENDREDIGKLGAKGDIGFFTCYFANSCAYIVYNRRTKKIMEMMNVTFDELSAMAFEQRSSQPSAAPTPQVLQTPSASTTTADTTPTPTNSSSHAADIPNSSQDVDELP</sequence>
<dbReference type="InterPro" id="IPR054722">
    <property type="entry name" value="PolX-like_BBD"/>
</dbReference>
<feature type="region of interest" description="Disordered" evidence="1">
    <location>
        <begin position="310"/>
        <end position="360"/>
    </location>
</feature>
<dbReference type="Pfam" id="PF22936">
    <property type="entry name" value="Pol_BBD"/>
    <property type="match status" value="1"/>
</dbReference>
<feature type="compositionally biased region" description="Low complexity" evidence="1">
    <location>
        <begin position="325"/>
        <end position="347"/>
    </location>
</feature>
<dbReference type="Pfam" id="PF25597">
    <property type="entry name" value="SH3_retrovirus"/>
    <property type="match status" value="1"/>
</dbReference>
<feature type="domain" description="Retrovirus-related Pol polyprotein from transposon TNT 1-94-like beta-barrel" evidence="2">
    <location>
        <begin position="185"/>
        <end position="248"/>
    </location>
</feature>
<reference evidence="4" key="1">
    <citation type="journal article" date="2019" name="Sci. Rep.">
        <title>Draft genome of Tanacetum cinerariifolium, the natural source of mosquito coil.</title>
        <authorList>
            <person name="Yamashiro T."/>
            <person name="Shiraishi A."/>
            <person name="Satake H."/>
            <person name="Nakayama K."/>
        </authorList>
    </citation>
    <scope>NUCLEOTIDE SEQUENCE</scope>
</reference>
<accession>A0A6L2KFV0</accession>
<evidence type="ECO:0000259" key="3">
    <source>
        <dbReference type="Pfam" id="PF25597"/>
    </source>
</evidence>
<dbReference type="EMBL" id="BKCJ010002405">
    <property type="protein sequence ID" value="GEU48331.1"/>
    <property type="molecule type" value="Genomic_DNA"/>
</dbReference>
<evidence type="ECO:0000259" key="2">
    <source>
        <dbReference type="Pfam" id="PF22936"/>
    </source>
</evidence>
<evidence type="ECO:0000256" key="1">
    <source>
        <dbReference type="SAM" id="MobiDB-lite"/>
    </source>
</evidence>